<dbReference type="GO" id="GO:0016813">
    <property type="term" value="F:hydrolase activity, acting on carbon-nitrogen (but not peptide) bonds, in linear amidines"/>
    <property type="evidence" value="ECO:0007669"/>
    <property type="project" value="InterPro"/>
</dbReference>
<feature type="binding site" evidence="3">
    <location>
        <position position="200"/>
    </location>
    <ligand>
        <name>Zn(2+)</name>
        <dbReference type="ChEBI" id="CHEBI:29105"/>
        <label>1</label>
    </ligand>
</feature>
<protein>
    <submittedName>
        <fullName evidence="4">M20 family metallo-hydrolase</fullName>
    </submittedName>
</protein>
<feature type="binding site" evidence="3">
    <location>
        <position position="101"/>
    </location>
    <ligand>
        <name>Zn(2+)</name>
        <dbReference type="ChEBI" id="CHEBI:29105"/>
        <label>2</label>
    </ligand>
</feature>
<comment type="caution">
    <text evidence="4">The sequence shown here is derived from an EMBL/GenBank/DDBJ whole genome shotgun (WGS) entry which is preliminary data.</text>
</comment>
<dbReference type="Pfam" id="PF01546">
    <property type="entry name" value="Peptidase_M20"/>
    <property type="match status" value="1"/>
</dbReference>
<keyword evidence="2 4" id="KW-0378">Hydrolase</keyword>
<dbReference type="PANTHER" id="PTHR32494:SF5">
    <property type="entry name" value="ALLANTOATE AMIDOHYDROLASE"/>
    <property type="match status" value="1"/>
</dbReference>
<feature type="binding site" evidence="3">
    <location>
        <position position="141"/>
    </location>
    <ligand>
        <name>Zn(2+)</name>
        <dbReference type="ChEBI" id="CHEBI:29105"/>
        <label>2</label>
    </ligand>
</feature>
<dbReference type="Proteomes" id="UP000553209">
    <property type="component" value="Unassembled WGS sequence"/>
</dbReference>
<dbReference type="Gene3D" id="3.40.630.10">
    <property type="entry name" value="Zn peptidases"/>
    <property type="match status" value="1"/>
</dbReference>
<dbReference type="SUPFAM" id="SSF55031">
    <property type="entry name" value="Bacterial exopeptidase dimerisation domain"/>
    <property type="match status" value="1"/>
</dbReference>
<dbReference type="InterPro" id="IPR036264">
    <property type="entry name" value="Bact_exopeptidase_dim_dom"/>
</dbReference>
<keyword evidence="3" id="KW-0479">Metal-binding</keyword>
<comment type="similarity">
    <text evidence="1">Belongs to the peptidase M20 family.</text>
</comment>
<dbReference type="PIRSF" id="PIRSF001235">
    <property type="entry name" value="Amidase_carbamoylase"/>
    <property type="match status" value="1"/>
</dbReference>
<keyword evidence="3" id="KW-0862">Zinc</keyword>
<dbReference type="RefSeq" id="WP_061078608.1">
    <property type="nucleotide sequence ID" value="NZ_JAAXPG010000014.1"/>
</dbReference>
<reference evidence="4 5" key="1">
    <citation type="submission" date="2020-04" db="EMBL/GenBank/DDBJ databases">
        <title>MicrobeNet Type strains.</title>
        <authorList>
            <person name="Nicholson A.C."/>
        </authorList>
    </citation>
    <scope>NUCLEOTIDE SEQUENCE [LARGE SCALE GENOMIC DNA]</scope>
    <source>
        <strain evidence="4 5">ATCC 23612</strain>
    </source>
</reference>
<keyword evidence="5" id="KW-1185">Reference proteome</keyword>
<dbReference type="InterPro" id="IPR010158">
    <property type="entry name" value="Amidase_Cbmase"/>
</dbReference>
<feature type="binding site" evidence="3">
    <location>
        <position position="392"/>
    </location>
    <ligand>
        <name>Zn(2+)</name>
        <dbReference type="ChEBI" id="CHEBI:29105"/>
        <label>2</label>
    </ligand>
</feature>
<sequence>MTAHEQGPSQDASSADTRFLEDFRAMSAFGATPSGGVDRQAATGPDIAQRRWLEGLLAERGLRVVYDRVGNQFGLLERVPGAPYVVVGSHMDSQPTAGRYDGAYGVLAAAHAVFRIAEQDAAAGAPAPVYNLAVVNWFNEEGSRFTPSMMGSAVYTGSLPLETALAARDADGVTVAEALAPTGFLGEGDGPEAAFCAEIHVEQGRVLEESSTTIGLVSASWAARKYAVTVHGEQAHSGATVMADRRDALVGASMLVVAARELADRFPGVLHTAVGQLDVYPNSPVVVPSRAELLLDLRSHDEEVLAEADRLLQEQVARIEAAASVTVEQTLSHSWGVNPYQPEGVALARASARSLGLSSGEVMTVAGHDSINMKERVPTVMLFVPSVGGVSHNEGEYTEDSDLVAGLAVLTDVVRRLGAGELAADGSYTPGRA</sequence>
<evidence type="ECO:0000313" key="5">
    <source>
        <dbReference type="Proteomes" id="UP000553209"/>
    </source>
</evidence>
<evidence type="ECO:0000256" key="1">
    <source>
        <dbReference type="ARBA" id="ARBA00006153"/>
    </source>
</evidence>
<dbReference type="EMBL" id="JAAXPG010000014">
    <property type="protein sequence ID" value="NKY99191.1"/>
    <property type="molecule type" value="Genomic_DNA"/>
</dbReference>
<gene>
    <name evidence="4" type="ORF">HGB44_16185</name>
</gene>
<dbReference type="SUPFAM" id="SSF53187">
    <property type="entry name" value="Zn-dependent exopeptidases"/>
    <property type="match status" value="1"/>
</dbReference>
<dbReference type="Gene3D" id="3.30.70.360">
    <property type="match status" value="1"/>
</dbReference>
<dbReference type="GO" id="GO:0046872">
    <property type="term" value="F:metal ion binding"/>
    <property type="evidence" value="ECO:0007669"/>
    <property type="project" value="UniProtKB-KW"/>
</dbReference>
<accession>A0A7X6RRG2</accession>
<evidence type="ECO:0000313" key="4">
    <source>
        <dbReference type="EMBL" id="NKY99191.1"/>
    </source>
</evidence>
<dbReference type="NCBIfam" id="TIGR01879">
    <property type="entry name" value="hydantase"/>
    <property type="match status" value="1"/>
</dbReference>
<dbReference type="CDD" id="cd03884">
    <property type="entry name" value="M20_bAS"/>
    <property type="match status" value="1"/>
</dbReference>
<dbReference type="PANTHER" id="PTHR32494">
    <property type="entry name" value="ALLANTOATE DEIMINASE-RELATED"/>
    <property type="match status" value="1"/>
</dbReference>
<dbReference type="NCBIfam" id="NF006772">
    <property type="entry name" value="PRK09290.2-1"/>
    <property type="match status" value="1"/>
</dbReference>
<proteinExistence type="inferred from homology"/>
<organism evidence="4 5">
    <name type="scientific">Nocardiopsis alborubida</name>
    <dbReference type="NCBI Taxonomy" id="146802"/>
    <lineage>
        <taxon>Bacteria</taxon>
        <taxon>Bacillati</taxon>
        <taxon>Actinomycetota</taxon>
        <taxon>Actinomycetes</taxon>
        <taxon>Streptosporangiales</taxon>
        <taxon>Nocardiopsidaceae</taxon>
        <taxon>Nocardiopsis</taxon>
    </lineage>
</organism>
<evidence type="ECO:0000256" key="2">
    <source>
        <dbReference type="ARBA" id="ARBA00022801"/>
    </source>
</evidence>
<dbReference type="InterPro" id="IPR002933">
    <property type="entry name" value="Peptidase_M20"/>
</dbReference>
<comment type="cofactor">
    <cofactor evidence="3">
        <name>Zn(2+)</name>
        <dbReference type="ChEBI" id="CHEBI:29105"/>
    </cofactor>
    <text evidence="3">Binds 2 Zn(2+) ions per subunit.</text>
</comment>
<feature type="binding site" evidence="3">
    <location>
        <position position="90"/>
    </location>
    <ligand>
        <name>Zn(2+)</name>
        <dbReference type="ChEBI" id="CHEBI:29105"/>
        <label>1</label>
    </ligand>
</feature>
<name>A0A7X6RRG2_9ACTN</name>
<evidence type="ECO:0000256" key="3">
    <source>
        <dbReference type="PIRSR" id="PIRSR001235-1"/>
    </source>
</evidence>
<feature type="binding site" evidence="3">
    <location>
        <position position="101"/>
    </location>
    <ligand>
        <name>Zn(2+)</name>
        <dbReference type="ChEBI" id="CHEBI:29105"/>
        <label>1</label>
    </ligand>
</feature>
<dbReference type="AlphaFoldDB" id="A0A7X6RRG2"/>